<evidence type="ECO:0000256" key="1">
    <source>
        <dbReference type="ARBA" id="ARBA00023125"/>
    </source>
</evidence>
<feature type="region of interest" description="Disordered" evidence="3">
    <location>
        <begin position="168"/>
        <end position="328"/>
    </location>
</feature>
<dbReference type="PRINTS" id="PR00053">
    <property type="entry name" value="FORKHEAD"/>
</dbReference>
<evidence type="ECO:0000259" key="4">
    <source>
        <dbReference type="PROSITE" id="PS50039"/>
    </source>
</evidence>
<feature type="region of interest" description="Disordered" evidence="3">
    <location>
        <begin position="1"/>
        <end position="132"/>
    </location>
</feature>
<dbReference type="GO" id="GO:0000981">
    <property type="term" value="F:DNA-binding transcription factor activity, RNA polymerase II-specific"/>
    <property type="evidence" value="ECO:0007669"/>
    <property type="project" value="TreeGrafter"/>
</dbReference>
<evidence type="ECO:0000256" key="2">
    <source>
        <dbReference type="PROSITE-ProRule" id="PRU00089"/>
    </source>
</evidence>
<evidence type="ECO:0000313" key="5">
    <source>
        <dbReference type="EMBL" id="KAI9636916.1"/>
    </source>
</evidence>
<dbReference type="EMBL" id="JAKWFO010000005">
    <property type="protein sequence ID" value="KAI9636916.1"/>
    <property type="molecule type" value="Genomic_DNA"/>
</dbReference>
<dbReference type="RefSeq" id="XP_052946693.1">
    <property type="nucleotide sequence ID" value="XM_053093523.1"/>
</dbReference>
<comment type="subcellular location">
    <subcellularLocation>
        <location evidence="2">Nucleus</location>
    </subcellularLocation>
</comment>
<feature type="compositionally biased region" description="Low complexity" evidence="3">
    <location>
        <begin position="693"/>
        <end position="706"/>
    </location>
</feature>
<dbReference type="InterPro" id="IPR050211">
    <property type="entry name" value="FOX_domain-containing"/>
</dbReference>
<dbReference type="GeneID" id="77732728"/>
<keyword evidence="1 2" id="KW-0238">DNA-binding</keyword>
<dbReference type="PANTHER" id="PTHR11829">
    <property type="entry name" value="FORKHEAD BOX PROTEIN"/>
    <property type="match status" value="1"/>
</dbReference>
<gene>
    <name evidence="5" type="ORF">MKK02DRAFT_45624</name>
</gene>
<comment type="caution">
    <text evidence="5">The sequence shown here is derived from an EMBL/GenBank/DDBJ whole genome shotgun (WGS) entry which is preliminary data.</text>
</comment>
<dbReference type="Proteomes" id="UP001164286">
    <property type="component" value="Unassembled WGS sequence"/>
</dbReference>
<dbReference type="SUPFAM" id="SSF46785">
    <property type="entry name" value="Winged helix' DNA-binding domain"/>
    <property type="match status" value="1"/>
</dbReference>
<feature type="compositionally biased region" description="Low complexity" evidence="3">
    <location>
        <begin position="637"/>
        <end position="654"/>
    </location>
</feature>
<keyword evidence="6" id="KW-1185">Reference proteome</keyword>
<dbReference type="PANTHER" id="PTHR11829:SF343">
    <property type="entry name" value="FORK-HEAD DOMAIN-CONTAINING PROTEIN"/>
    <property type="match status" value="1"/>
</dbReference>
<feature type="region of interest" description="Disordered" evidence="3">
    <location>
        <begin position="614"/>
        <end position="724"/>
    </location>
</feature>
<reference evidence="5" key="1">
    <citation type="journal article" date="2022" name="G3 (Bethesda)">
        <title>High quality genome of the basidiomycete yeast Dioszegia hungarica PDD-24b-2 isolated from cloud water.</title>
        <authorList>
            <person name="Jarrige D."/>
            <person name="Haridas S."/>
            <person name="Bleykasten-Grosshans C."/>
            <person name="Joly M."/>
            <person name="Nadalig T."/>
            <person name="Sancelme M."/>
            <person name="Vuilleumier S."/>
            <person name="Grigoriev I.V."/>
            <person name="Amato P."/>
            <person name="Bringel F."/>
        </authorList>
    </citation>
    <scope>NUCLEOTIDE SEQUENCE</scope>
    <source>
        <strain evidence="5">PDD-24b-2</strain>
    </source>
</reference>
<feature type="compositionally biased region" description="Low complexity" evidence="3">
    <location>
        <begin position="661"/>
        <end position="682"/>
    </location>
</feature>
<feature type="DNA-binding region" description="Fork-head" evidence="2">
    <location>
        <begin position="394"/>
        <end position="485"/>
    </location>
</feature>
<dbReference type="Gene3D" id="1.10.10.10">
    <property type="entry name" value="Winged helix-like DNA-binding domain superfamily/Winged helix DNA-binding domain"/>
    <property type="match status" value="1"/>
</dbReference>
<dbReference type="AlphaFoldDB" id="A0AA38LX16"/>
<evidence type="ECO:0000256" key="3">
    <source>
        <dbReference type="SAM" id="MobiDB-lite"/>
    </source>
</evidence>
<dbReference type="Pfam" id="PF00250">
    <property type="entry name" value="Forkhead"/>
    <property type="match status" value="1"/>
</dbReference>
<dbReference type="InterPro" id="IPR036390">
    <property type="entry name" value="WH_DNA-bd_sf"/>
</dbReference>
<dbReference type="PROSITE" id="PS50039">
    <property type="entry name" value="FORK_HEAD_3"/>
    <property type="match status" value="1"/>
</dbReference>
<feature type="compositionally biased region" description="Low complexity" evidence="3">
    <location>
        <begin position="497"/>
        <end position="508"/>
    </location>
</feature>
<dbReference type="InterPro" id="IPR036388">
    <property type="entry name" value="WH-like_DNA-bd_sf"/>
</dbReference>
<dbReference type="InterPro" id="IPR001766">
    <property type="entry name" value="Fork_head_dom"/>
</dbReference>
<feature type="compositionally biased region" description="Polar residues" evidence="3">
    <location>
        <begin position="561"/>
        <end position="574"/>
    </location>
</feature>
<protein>
    <recommendedName>
        <fullName evidence="4">Fork-head domain-containing protein</fullName>
    </recommendedName>
</protein>
<feature type="domain" description="Fork-head" evidence="4">
    <location>
        <begin position="394"/>
        <end position="485"/>
    </location>
</feature>
<feature type="region of interest" description="Disordered" evidence="3">
    <location>
        <begin position="490"/>
        <end position="576"/>
    </location>
</feature>
<dbReference type="GO" id="GO:0005634">
    <property type="term" value="C:nucleus"/>
    <property type="evidence" value="ECO:0007669"/>
    <property type="project" value="UniProtKB-SubCell"/>
</dbReference>
<organism evidence="5 6">
    <name type="scientific">Dioszegia hungarica</name>
    <dbReference type="NCBI Taxonomy" id="4972"/>
    <lineage>
        <taxon>Eukaryota</taxon>
        <taxon>Fungi</taxon>
        <taxon>Dikarya</taxon>
        <taxon>Basidiomycota</taxon>
        <taxon>Agaricomycotina</taxon>
        <taxon>Tremellomycetes</taxon>
        <taxon>Tremellales</taxon>
        <taxon>Bulleribasidiaceae</taxon>
        <taxon>Dioszegia</taxon>
    </lineage>
</organism>
<feature type="compositionally biased region" description="Polar residues" evidence="3">
    <location>
        <begin position="72"/>
        <end position="81"/>
    </location>
</feature>
<feature type="compositionally biased region" description="Polar residues" evidence="3">
    <location>
        <begin position="35"/>
        <end position="44"/>
    </location>
</feature>
<name>A0AA38LX16_9TREE</name>
<keyword evidence="2" id="KW-0539">Nucleus</keyword>
<feature type="compositionally biased region" description="Polar residues" evidence="3">
    <location>
        <begin position="243"/>
        <end position="255"/>
    </location>
</feature>
<accession>A0AA38LX16</accession>
<proteinExistence type="predicted"/>
<dbReference type="GO" id="GO:0000978">
    <property type="term" value="F:RNA polymerase II cis-regulatory region sequence-specific DNA binding"/>
    <property type="evidence" value="ECO:0007669"/>
    <property type="project" value="TreeGrafter"/>
</dbReference>
<feature type="compositionally biased region" description="Basic and acidic residues" evidence="3">
    <location>
        <begin position="533"/>
        <end position="542"/>
    </location>
</feature>
<sequence length="724" mass="78039">MFGAPSTPKGTRMEESWPPRYMSTPTTATLPIDSTLCSTPTSAPTKIDSFQPPPSTSTPRITHQQYQQRQQHSTVSPSLSDSPYIGTDRYTLHQQIAHSHPHHQQRPGSPTQRSPMTYPTTPSPQPSYGISGSLIVSEPQIIQASQDPSCNPLLSHNGDVFMSAPHPKTRSALRPTLSHNGNGVYITQPATWPRRMMPPMESNERARPTTADSPMSPPPNPPSLLATTAPTGSTYAAPPPPQLRSSGGRNESSGQSGLGASRGQAHGDHHHAHGASSTSAVPHPTFGSLPSHPSNMQPSYAAPPPPFATHPQQPASSHTLSYSDDLAHSYPSQYDANPAYSPWPAHSSLPTHTDGQYLARPPPGYNYPAPQQYWSVPTKMDEPILAPGELPAPRPPMSYAALIGEALLLAAAPHQLYVSEISDSIKRRYTYYRQNPSKVYNGVRHQTSMCKAFVKLPRPYGDQSGGARKWAIRAGCESWFHSGGYHPPAGANASPTASHASVKKSSSVGPPGKAKSTARSKQLAIGTISPPEAPRRRLEHEPYSPSSGQGGPSVGIAFTGTGRSSWQPAPTPMSSAGEPMYPVPSQHGQHLPPPPGMQYPPQGYHYVPIQAQHHQPMHPHAQHGGQPMYVPVYNSYPHGHQLQHPQHHPSPGQHYMPTPVSSSGQHQHPYHQGQGHSSHGSGEWQYESEGKAEQGQGQGQEDSYSSPESVNSRHSGVEHTPPAL</sequence>
<dbReference type="SMART" id="SM00339">
    <property type="entry name" value="FH"/>
    <property type="match status" value="1"/>
</dbReference>
<evidence type="ECO:0000313" key="6">
    <source>
        <dbReference type="Proteomes" id="UP001164286"/>
    </source>
</evidence>